<evidence type="ECO:0000313" key="2">
    <source>
        <dbReference type="Proteomes" id="UP000538929"/>
    </source>
</evidence>
<dbReference type="EMBL" id="VKHT01000428">
    <property type="protein sequence ID" value="MBB0245227.1"/>
    <property type="molecule type" value="Genomic_DNA"/>
</dbReference>
<protein>
    <submittedName>
        <fullName evidence="1">Uncharacterized protein</fullName>
    </submittedName>
</protein>
<accession>A0A7W3TEB3</accession>
<evidence type="ECO:0000313" key="1">
    <source>
        <dbReference type="EMBL" id="MBB0245227.1"/>
    </source>
</evidence>
<dbReference type="AlphaFoldDB" id="A0A7W3TEB3"/>
<comment type="caution">
    <text evidence="1">The sequence shown here is derived from an EMBL/GenBank/DDBJ whole genome shotgun (WGS) entry which is preliminary data.</text>
</comment>
<keyword evidence="2" id="KW-1185">Reference proteome</keyword>
<proteinExistence type="predicted"/>
<sequence>MRREDSEQFAFWTCRRLFGPIFPYDRCFACEAMHIPPSREDPHNGRYDFAGEGVAVEVVSIVNSSTLRNFSSWNKRNPGPIEGEPAKFGLTLPWMISVPARTPTGQLDTVLEAVRSMERVGMRSTYECSRNRCPAGSGKRTCAFCQVARAVPFDAYVGDEGLVATRQGDVVVLVTENLASHGLSDLMYEISSLLRPSADGQRTDVLRKLDMAERQGKSRRVVCFVPDLYFALRLNVYPNTWKKLGTFRWDAIRPVTDVVVASPNFHRAVVFTDAAPTRQISVRNAKKVPAQRTLGCRSRR</sequence>
<name>A0A7W3TEB3_9ACTN</name>
<dbReference type="RefSeq" id="WP_182606745.1">
    <property type="nucleotide sequence ID" value="NZ_VKHT01000428.1"/>
</dbReference>
<gene>
    <name evidence="1" type="ORF">FNQ90_14215</name>
</gene>
<dbReference type="Proteomes" id="UP000538929">
    <property type="component" value="Unassembled WGS sequence"/>
</dbReference>
<organism evidence="1 2">
    <name type="scientific">Streptomyces alkaliphilus</name>
    <dbReference type="NCBI Taxonomy" id="1472722"/>
    <lineage>
        <taxon>Bacteria</taxon>
        <taxon>Bacillati</taxon>
        <taxon>Actinomycetota</taxon>
        <taxon>Actinomycetes</taxon>
        <taxon>Kitasatosporales</taxon>
        <taxon>Streptomycetaceae</taxon>
        <taxon>Streptomyces</taxon>
    </lineage>
</organism>
<reference evidence="2" key="1">
    <citation type="submission" date="2019-10" db="EMBL/GenBank/DDBJ databases">
        <title>Streptomyces sp. nov., a novel actinobacterium isolated from alkaline environment.</title>
        <authorList>
            <person name="Golinska P."/>
        </authorList>
    </citation>
    <scope>NUCLEOTIDE SEQUENCE [LARGE SCALE GENOMIC DNA]</scope>
    <source>
        <strain evidence="2">DSM 42118</strain>
    </source>
</reference>